<evidence type="ECO:0000313" key="7">
    <source>
        <dbReference type="Proteomes" id="UP000298438"/>
    </source>
</evidence>
<feature type="transmembrane region" description="Helical" evidence="4">
    <location>
        <begin position="67"/>
        <end position="88"/>
    </location>
</feature>
<dbReference type="CDD" id="cd00075">
    <property type="entry name" value="HATPase"/>
    <property type="match status" value="1"/>
</dbReference>
<evidence type="ECO:0000256" key="1">
    <source>
        <dbReference type="ARBA" id="ARBA00000085"/>
    </source>
</evidence>
<dbReference type="CDD" id="cd00082">
    <property type="entry name" value="HisKA"/>
    <property type="match status" value="1"/>
</dbReference>
<dbReference type="PANTHER" id="PTHR43547:SF2">
    <property type="entry name" value="HYBRID SIGNAL TRANSDUCTION HISTIDINE KINASE C"/>
    <property type="match status" value="1"/>
</dbReference>
<dbReference type="GO" id="GO:0000155">
    <property type="term" value="F:phosphorelay sensor kinase activity"/>
    <property type="evidence" value="ECO:0007669"/>
    <property type="project" value="InterPro"/>
</dbReference>
<dbReference type="EC" id="2.7.13.3" evidence="2"/>
<evidence type="ECO:0000313" key="6">
    <source>
        <dbReference type="EMBL" id="TFW13250.1"/>
    </source>
</evidence>
<dbReference type="Gene3D" id="1.10.287.130">
    <property type="match status" value="1"/>
</dbReference>
<dbReference type="InterPro" id="IPR004358">
    <property type="entry name" value="Sig_transdc_His_kin-like_C"/>
</dbReference>
<evidence type="ECO:0000256" key="2">
    <source>
        <dbReference type="ARBA" id="ARBA00012438"/>
    </source>
</evidence>
<feature type="transmembrane region" description="Helical" evidence="4">
    <location>
        <begin position="94"/>
        <end position="113"/>
    </location>
</feature>
<protein>
    <recommendedName>
        <fullName evidence="2">histidine kinase</fullName>
        <ecNumber evidence="2">2.7.13.3</ecNumber>
    </recommendedName>
</protein>
<dbReference type="InterPro" id="IPR036890">
    <property type="entry name" value="HATPase_C_sf"/>
</dbReference>
<proteinExistence type="predicted"/>
<keyword evidence="7" id="KW-1185">Reference proteome</keyword>
<dbReference type="EMBL" id="SPVF01000253">
    <property type="protein sequence ID" value="TFW13250.1"/>
    <property type="molecule type" value="Genomic_DNA"/>
</dbReference>
<dbReference type="SUPFAM" id="SSF47384">
    <property type="entry name" value="Homodimeric domain of signal transducing histidine kinase"/>
    <property type="match status" value="1"/>
</dbReference>
<evidence type="ECO:0000256" key="3">
    <source>
        <dbReference type="ARBA" id="ARBA00022553"/>
    </source>
</evidence>
<comment type="caution">
    <text evidence="6">The sequence shown here is derived from an EMBL/GenBank/DDBJ whole genome shotgun (WGS) entry which is preliminary data.</text>
</comment>
<feature type="transmembrane region" description="Helical" evidence="4">
    <location>
        <begin position="169"/>
        <end position="188"/>
    </location>
</feature>
<feature type="domain" description="Histidine kinase" evidence="5">
    <location>
        <begin position="207"/>
        <end position="424"/>
    </location>
</feature>
<reference evidence="6 7" key="1">
    <citation type="submission" date="2019-03" db="EMBL/GenBank/DDBJ databases">
        <title>Draft Genome Sequence of Massilia arenosa sp. nov., a Novel Massilia Species Isolated from a Sandy-loam Maize Soil.</title>
        <authorList>
            <person name="Raths R."/>
            <person name="Peta V."/>
            <person name="Bucking H."/>
        </authorList>
    </citation>
    <scope>NUCLEOTIDE SEQUENCE [LARGE SCALE GENOMIC DNA]</scope>
    <source>
        <strain evidence="6 7">MC02</strain>
    </source>
</reference>
<dbReference type="Proteomes" id="UP000298438">
    <property type="component" value="Unassembled WGS sequence"/>
</dbReference>
<evidence type="ECO:0000256" key="4">
    <source>
        <dbReference type="SAM" id="Phobius"/>
    </source>
</evidence>
<keyword evidence="3" id="KW-0597">Phosphoprotein</keyword>
<dbReference type="InterPro" id="IPR036097">
    <property type="entry name" value="HisK_dim/P_sf"/>
</dbReference>
<organism evidence="6 7">
    <name type="scientific">Zemynaea arenosa</name>
    <dbReference type="NCBI Taxonomy" id="2561931"/>
    <lineage>
        <taxon>Bacteria</taxon>
        <taxon>Pseudomonadati</taxon>
        <taxon>Pseudomonadota</taxon>
        <taxon>Betaproteobacteria</taxon>
        <taxon>Burkholderiales</taxon>
        <taxon>Oxalobacteraceae</taxon>
        <taxon>Telluria group</taxon>
        <taxon>Zemynaea</taxon>
    </lineage>
</organism>
<feature type="transmembrane region" description="Helical" evidence="4">
    <location>
        <begin position="125"/>
        <end position="157"/>
    </location>
</feature>
<comment type="catalytic activity">
    <reaction evidence="1">
        <text>ATP + protein L-histidine = ADP + protein N-phospho-L-histidine.</text>
        <dbReference type="EC" id="2.7.13.3"/>
    </reaction>
</comment>
<keyword evidence="6" id="KW-0418">Kinase</keyword>
<dbReference type="InterPro" id="IPR003661">
    <property type="entry name" value="HisK_dim/P_dom"/>
</dbReference>
<sequence length="434" mass="48436">MQPTVVPALGALVNRIRSTSTHWLLRYEREFDHETVRMVLLAWIGIIGMPLYYVIWTWIFPQEYESIALRSGGFVLCLGLALGLRRMPERVQRVYAFVTVTYTLPFLFSFMYLMNHGAAVWSQSFLVALILLFHFDTAMASVSLVLGTACAVALFFATGDHSFLSHPDVLEQLPIALFTVLVVSIAKLGRRMMAQEKLAGMAHGLATVSHELRTPLLSVEANVRGANRLLARDGDHVDMAVLGEALSRIQFEVRHMNHIVDLFLLSATAVQRKLEPNEHLSMRELVESALSRYPFATQAQREAVSIKVRSDFVFAGQRELGVVVILNLLRNALKALQRAGKGRVRLVVDGQRATPRLLVIDSGCGIPRRDLAKIFKRFYTSGSGGAGIGLTLCKDILDAWQASIRCVSRELAYTMFVLEFPPPARMAALPRRSD</sequence>
<dbReference type="Pfam" id="PF02518">
    <property type="entry name" value="HATPase_c"/>
    <property type="match status" value="1"/>
</dbReference>
<dbReference type="SMART" id="SM00387">
    <property type="entry name" value="HATPase_c"/>
    <property type="match status" value="1"/>
</dbReference>
<dbReference type="PROSITE" id="PS50109">
    <property type="entry name" value="HIS_KIN"/>
    <property type="match status" value="1"/>
</dbReference>
<keyword evidence="6" id="KW-0808">Transferase</keyword>
<keyword evidence="4" id="KW-1133">Transmembrane helix</keyword>
<dbReference type="SUPFAM" id="SSF55874">
    <property type="entry name" value="ATPase domain of HSP90 chaperone/DNA topoisomerase II/histidine kinase"/>
    <property type="match status" value="1"/>
</dbReference>
<keyword evidence="4" id="KW-0812">Transmembrane</keyword>
<dbReference type="PRINTS" id="PR00344">
    <property type="entry name" value="BCTRLSENSOR"/>
</dbReference>
<accession>A0A4Y9RVS8</accession>
<dbReference type="OrthoDB" id="8573961at2"/>
<gene>
    <name evidence="6" type="ORF">E4L96_20480</name>
</gene>
<name>A0A4Y9RVS8_9BURK</name>
<evidence type="ECO:0000259" key="5">
    <source>
        <dbReference type="PROSITE" id="PS50109"/>
    </source>
</evidence>
<dbReference type="InterPro" id="IPR005467">
    <property type="entry name" value="His_kinase_dom"/>
</dbReference>
<dbReference type="AlphaFoldDB" id="A0A4Y9RVS8"/>
<keyword evidence="4" id="KW-0472">Membrane</keyword>
<dbReference type="Pfam" id="PF00512">
    <property type="entry name" value="HisKA"/>
    <property type="match status" value="1"/>
</dbReference>
<dbReference type="Gene3D" id="3.30.565.10">
    <property type="entry name" value="Histidine kinase-like ATPase, C-terminal domain"/>
    <property type="match status" value="1"/>
</dbReference>
<dbReference type="InterPro" id="IPR003594">
    <property type="entry name" value="HATPase_dom"/>
</dbReference>
<dbReference type="PANTHER" id="PTHR43547">
    <property type="entry name" value="TWO-COMPONENT HISTIDINE KINASE"/>
    <property type="match status" value="1"/>
</dbReference>
<feature type="transmembrane region" description="Helical" evidence="4">
    <location>
        <begin position="40"/>
        <end position="60"/>
    </location>
</feature>